<protein>
    <recommendedName>
        <fullName evidence="2">HNH nuclease domain-containing protein</fullName>
    </recommendedName>
</protein>
<proteinExistence type="predicted"/>
<dbReference type="AlphaFoldDB" id="A0A4E0RQY8"/>
<reference evidence="3 4" key="1">
    <citation type="journal article" date="2016" name="Front. Microbiol.">
        <title>Single-Cell (Meta-)Genomics of a Dimorphic Candidatus Thiomargarita nelsonii Reveals Genomic Plasticity.</title>
        <authorList>
            <person name="Flood B.E."/>
            <person name="Fliss P."/>
            <person name="Jones D.S."/>
            <person name="Dick G.J."/>
            <person name="Jain S."/>
            <person name="Kaster A.K."/>
            <person name="Winkel M."/>
            <person name="Mussmann M."/>
            <person name="Bailey J."/>
        </authorList>
    </citation>
    <scope>NUCLEOTIDE SEQUENCE [LARGE SCALE GENOMIC DNA]</scope>
    <source>
        <strain evidence="3">Hydrate Ridge</strain>
    </source>
</reference>
<sequence>MKKINALLFNQGGKCFYCNAVLDISEASIDHVIPRAKGGTDDVYNLVVCCKYANHAFADYSPKHKMTVIKQLCCFSSGCQKIFPREEEIIKPPTENAQVAELEKQVQSTKTQLAELETKMQSSKTQSDISLAYRLLCQAVKSLEDSGEEATNSTVKKKMLALNPLFNETDYGFKQFNKFLLQALHEEIVTLRHHKTNGNYIVSCVKG</sequence>
<evidence type="ECO:0000313" key="4">
    <source>
        <dbReference type="Proteomes" id="UP000030428"/>
    </source>
</evidence>
<feature type="coiled-coil region" evidence="1">
    <location>
        <begin position="99"/>
        <end position="126"/>
    </location>
</feature>
<comment type="caution">
    <text evidence="3">The sequence shown here is derived from an EMBL/GenBank/DDBJ whole genome shotgun (WGS) entry which is preliminary data.</text>
</comment>
<dbReference type="Proteomes" id="UP000030428">
    <property type="component" value="Unassembled WGS sequence"/>
</dbReference>
<dbReference type="CDD" id="cd00085">
    <property type="entry name" value="HNHc"/>
    <property type="match status" value="1"/>
</dbReference>
<keyword evidence="1" id="KW-0175">Coiled coil</keyword>
<dbReference type="InterPro" id="IPR003615">
    <property type="entry name" value="HNH_nuc"/>
</dbReference>
<keyword evidence="4" id="KW-1185">Reference proteome</keyword>
<gene>
    <name evidence="3" type="ORF">PN36_21085</name>
</gene>
<dbReference type="InterPro" id="IPR029471">
    <property type="entry name" value="HNH_5"/>
</dbReference>
<evidence type="ECO:0000313" key="3">
    <source>
        <dbReference type="EMBL" id="TGO02664.1"/>
    </source>
</evidence>
<dbReference type="InterPro" id="IPR041966">
    <property type="entry name" value="LOTUS-like"/>
</dbReference>
<evidence type="ECO:0000259" key="2">
    <source>
        <dbReference type="SMART" id="SM00507"/>
    </source>
</evidence>
<evidence type="ECO:0000256" key="1">
    <source>
        <dbReference type="SAM" id="Coils"/>
    </source>
</evidence>
<dbReference type="Gene3D" id="3.30.420.610">
    <property type="entry name" value="LOTUS domain-like"/>
    <property type="match status" value="1"/>
</dbReference>
<dbReference type="Gene3D" id="1.10.30.50">
    <property type="match status" value="1"/>
</dbReference>
<dbReference type="SMART" id="SM00507">
    <property type="entry name" value="HNHc"/>
    <property type="match status" value="1"/>
</dbReference>
<feature type="domain" description="HNH nuclease" evidence="2">
    <location>
        <begin position="3"/>
        <end position="55"/>
    </location>
</feature>
<organism evidence="3 4">
    <name type="scientific">Candidatus Thiomargarita nelsonii</name>
    <dbReference type="NCBI Taxonomy" id="1003181"/>
    <lineage>
        <taxon>Bacteria</taxon>
        <taxon>Pseudomonadati</taxon>
        <taxon>Pseudomonadota</taxon>
        <taxon>Gammaproteobacteria</taxon>
        <taxon>Thiotrichales</taxon>
        <taxon>Thiotrichaceae</taxon>
        <taxon>Thiomargarita</taxon>
    </lineage>
</organism>
<name>A0A4E0RQY8_9GAMM</name>
<dbReference type="EMBL" id="JSZA02000094">
    <property type="protein sequence ID" value="TGO02664.1"/>
    <property type="molecule type" value="Genomic_DNA"/>
</dbReference>
<accession>A0A4E0RQY8</accession>
<dbReference type="Pfam" id="PF14279">
    <property type="entry name" value="HNH_5"/>
    <property type="match status" value="1"/>
</dbReference>